<keyword evidence="1" id="KW-0732">Signal</keyword>
<reference evidence="2 3" key="1">
    <citation type="submission" date="2024-04" db="EMBL/GenBank/DDBJ databases">
        <title>genome sequences of Mucor flavus KT1a and Helicostylum pulchrum KT1b strains isolation_sourced from the surface of a dry-aged beef.</title>
        <authorList>
            <person name="Toyotome T."/>
            <person name="Hosono M."/>
            <person name="Torimaru M."/>
            <person name="Fukuda K."/>
            <person name="Mikami N."/>
        </authorList>
    </citation>
    <scope>NUCLEOTIDE SEQUENCE [LARGE SCALE GENOMIC DNA]</scope>
    <source>
        <strain evidence="2 3">KT1b</strain>
    </source>
</reference>
<comment type="caution">
    <text evidence="2">The sequence shown here is derived from an EMBL/GenBank/DDBJ whole genome shotgun (WGS) entry which is preliminary data.</text>
</comment>
<evidence type="ECO:0000256" key="1">
    <source>
        <dbReference type="SAM" id="SignalP"/>
    </source>
</evidence>
<accession>A0ABP9Y9N7</accession>
<dbReference type="EMBL" id="BAABUJ010000028">
    <property type="protein sequence ID" value="GAA5803470.1"/>
    <property type="molecule type" value="Genomic_DNA"/>
</dbReference>
<feature type="chain" id="PRO_5045475247" evidence="1">
    <location>
        <begin position="22"/>
        <end position="418"/>
    </location>
</feature>
<protein>
    <submittedName>
        <fullName evidence="2">Uncharacterized protein</fullName>
    </submittedName>
</protein>
<feature type="signal peptide" evidence="1">
    <location>
        <begin position="1"/>
        <end position="21"/>
    </location>
</feature>
<name>A0ABP9Y9N7_9FUNG</name>
<evidence type="ECO:0000313" key="2">
    <source>
        <dbReference type="EMBL" id="GAA5803470.1"/>
    </source>
</evidence>
<proteinExistence type="predicted"/>
<keyword evidence="3" id="KW-1185">Reference proteome</keyword>
<gene>
    <name evidence="2" type="ORF">HPULCUR_008952</name>
</gene>
<sequence>MKSTVALTLLATIALHQVAYAQEEVNIATAPAEPTLPAAVTDIYWWKTLLTGEEISNYLTGPATEAATDTAATATQATTDAQETNSAGTITTDAAAASTEATPTNQESLSAATGTDSAISSANSNLASDISDASSAISDVLSSSAAISDSIATSSGVLPSPSAVAWTSSSASYAAPTAVAKPPSSSVILPRPSGSIIPPSTTSNTAGVNSGSTVMASKVLFSFLAVASGLMAVFGAVSAQLTSPMQNYNVSSPVSNGPYVMGQVLPCTIQLFENVMSDIQLSINLESAVSTNATTVIIAASVDVSKTTASAKSNGNVTYYEHSVNYKIPTTLIPGVYKVVFMDSRTNTHLDVPINVLPVASASVINSPTNTGSSSSSPTSSGSIFKGDADNGVAAMSPGLTTKALLSLACVAAFALML</sequence>
<evidence type="ECO:0000313" key="3">
    <source>
        <dbReference type="Proteomes" id="UP001476247"/>
    </source>
</evidence>
<dbReference type="Proteomes" id="UP001476247">
    <property type="component" value="Unassembled WGS sequence"/>
</dbReference>
<organism evidence="2 3">
    <name type="scientific">Helicostylum pulchrum</name>
    <dbReference type="NCBI Taxonomy" id="562976"/>
    <lineage>
        <taxon>Eukaryota</taxon>
        <taxon>Fungi</taxon>
        <taxon>Fungi incertae sedis</taxon>
        <taxon>Mucoromycota</taxon>
        <taxon>Mucoromycotina</taxon>
        <taxon>Mucoromycetes</taxon>
        <taxon>Mucorales</taxon>
        <taxon>Mucorineae</taxon>
        <taxon>Mucoraceae</taxon>
        <taxon>Helicostylum</taxon>
    </lineage>
</organism>